<sequence length="397" mass="44280">MTVSDKDINLILSNLNRSIFSMTPTAKEWDQLLLAGNDKKNKDRTRIREITNSPYGIIVVRLRELCGGGKLPLLEMLSQLTLKASNDYDAADFLMSYNPEIDETEVNSAVGLAFRRKKSNFLKQDAYSYPPILPKIQSKALIIPICTDKSYRRVEDLMAPEATTGFYLSRAILKESGFGLPDLEVEAISHKLLSNTILTKFAFGYNLVDCAKYDLSADANFEEKLDILGNLFLAYIGGLGQESYSMDLLKKFVKQLYGPVINDYLEKFDPLATVGLLELDLVLKSRTNLKYAPHKNFVYGVREIKKDPHVAQILVDGIELATGVSFKSFNDAKCGAANSVFHRSGDGVHRILQLLAANGEENSRNKETVLQSVTVISNLPQNFATTSPLHLPHARSY</sequence>
<dbReference type="GO" id="GO:0004525">
    <property type="term" value="F:ribonuclease III activity"/>
    <property type="evidence" value="ECO:0007669"/>
    <property type="project" value="InterPro"/>
</dbReference>
<dbReference type="SUPFAM" id="SSF69065">
    <property type="entry name" value="RNase III domain-like"/>
    <property type="match status" value="1"/>
</dbReference>
<evidence type="ECO:0008006" key="3">
    <source>
        <dbReference type="Google" id="ProtNLM"/>
    </source>
</evidence>
<keyword evidence="2" id="KW-1185">Reference proteome</keyword>
<dbReference type="AlphaFoldDB" id="A0A367YEQ5"/>
<dbReference type="OrthoDB" id="4087411at2759"/>
<dbReference type="Proteomes" id="UP000253472">
    <property type="component" value="Unassembled WGS sequence"/>
</dbReference>
<evidence type="ECO:0000313" key="1">
    <source>
        <dbReference type="EMBL" id="RCK63492.1"/>
    </source>
</evidence>
<dbReference type="STRING" id="5486.A0A367YEQ5"/>
<dbReference type="Gene3D" id="1.10.1520.10">
    <property type="entry name" value="Ribonuclease III domain"/>
    <property type="match status" value="1"/>
</dbReference>
<protein>
    <recommendedName>
        <fullName evidence="3">RNase III domain-containing protein</fullName>
    </recommendedName>
</protein>
<evidence type="ECO:0000313" key="2">
    <source>
        <dbReference type="Proteomes" id="UP000253472"/>
    </source>
</evidence>
<gene>
    <name evidence="1" type="ORF">Cantr_09987</name>
</gene>
<dbReference type="EMBL" id="QLNQ01000024">
    <property type="protein sequence ID" value="RCK63492.1"/>
    <property type="molecule type" value="Genomic_DNA"/>
</dbReference>
<dbReference type="InterPro" id="IPR036389">
    <property type="entry name" value="RNase_III_sf"/>
</dbReference>
<proteinExistence type="predicted"/>
<organism evidence="1 2">
    <name type="scientific">Candida viswanathii</name>
    <dbReference type="NCBI Taxonomy" id="5486"/>
    <lineage>
        <taxon>Eukaryota</taxon>
        <taxon>Fungi</taxon>
        <taxon>Dikarya</taxon>
        <taxon>Ascomycota</taxon>
        <taxon>Saccharomycotina</taxon>
        <taxon>Pichiomycetes</taxon>
        <taxon>Debaryomycetaceae</taxon>
        <taxon>Candida/Lodderomyces clade</taxon>
        <taxon>Candida</taxon>
    </lineage>
</organism>
<name>A0A367YEQ5_9ASCO</name>
<comment type="caution">
    <text evidence="1">The sequence shown here is derived from an EMBL/GenBank/DDBJ whole genome shotgun (WGS) entry which is preliminary data.</text>
</comment>
<accession>A0A367YEQ5</accession>
<dbReference type="GO" id="GO:0006396">
    <property type="term" value="P:RNA processing"/>
    <property type="evidence" value="ECO:0007669"/>
    <property type="project" value="InterPro"/>
</dbReference>
<reference evidence="1 2" key="1">
    <citation type="submission" date="2018-06" db="EMBL/GenBank/DDBJ databases">
        <title>Whole genome sequencing of Candida tropicalis (genome annotated by CSBL at Korea University).</title>
        <authorList>
            <person name="Ahn J."/>
        </authorList>
    </citation>
    <scope>NUCLEOTIDE SEQUENCE [LARGE SCALE GENOMIC DNA]</scope>
    <source>
        <strain evidence="1 2">ATCC 20962</strain>
    </source>
</reference>